<dbReference type="PANTHER" id="PTHR11070">
    <property type="entry name" value="UVRD / RECB / PCRA DNA HELICASE FAMILY MEMBER"/>
    <property type="match status" value="1"/>
</dbReference>
<sequence length="991" mass="110684">MDAILKGLNAAQSAAVTSTAPVLQVLAPPGSGKTKTLTARVAYLLAHHGYQPWNVICCTFTIKASREMRTRLKSLIGERLESKLLLGTFHSICRRYLASYGYLIGIPKGFQIANSSDSLAILTRVIKRLNASLDPRSTRTRISRCKAKAQNIDEHLQQPPRKRASADQQEFLQVYEEYQNALAASNLLDYDDLLIRCADLLRARPECVGNVEAVLIDEFQDTNTVQLELMKLLAGRNRRVTIVGDPDQSIYGFRSAEIQNLTRMQQYYPDTSVIHLEENYRSSAAVLRCAQEVIEQDSVRPNKRLKATHCYGTFPVLRRLPSVHDEAKWIVAEIKRMKAMTGNLTTFSDYAILIRSAHLSLLIENALGKAGMPYRMVGGYRFFDRDEIRTLLDYLRTISQPNNNAALSAIINIPSRKIGEESLKELLHLADESGTSLWSVIQKYTQGDLTMKKKLSRPAEQNLCKLIALVKEAKKRMVSVSAESTAKFLLEFCLNKLAYKEYLQGKHAGDHENRWANVEELLNQANDIAESGSNRNGVDSEESLPEIQGLDKQQSDSNDEALATFLANITLSSDLQATEDNQEQECITISTIHSAKGLEWPVVFIPAVYEGSIPHSRAEDTDEERRLLYVAMTRAQALLYLTCPLRQSRSDTETTLSSFLPLKLHRHFVHIGPVVTDKVVRDIALILRRSPPSEEELIKGLKSLSERESWEDNIWPADGSKKPKQWRDFEDEATSARHKVGLNTDRQHEIHSDRMHNSDLKSGATMTATTMNGSSSFSLSGISVGFSTAARHFELTQTTQMQDEMICREKEITTSKRTMVAKSRRGKTKASGGQGSLANFFARGSFGSTSEQSATKTLPEPELPSCINAQLKQEGHNIPTVFTSHKLSTKPTSLKRPHPLAEIANGKRKPYGFLSSSPSREVPPDHSFKGSCGGDTNRATGPESILSSTGKSTTTMHTTSVDMLRLQSAPGRRKTYGVRRMMNGWENRKNH</sequence>
<evidence type="ECO:0000256" key="4">
    <source>
        <dbReference type="ARBA" id="ARBA00022806"/>
    </source>
</evidence>
<keyword evidence="4 11" id="KW-0347">Helicase</keyword>
<dbReference type="Gene3D" id="1.10.10.160">
    <property type="match status" value="1"/>
</dbReference>
<evidence type="ECO:0000313" key="15">
    <source>
        <dbReference type="EMBL" id="KAF7509039.1"/>
    </source>
</evidence>
<dbReference type="SUPFAM" id="SSF52540">
    <property type="entry name" value="P-loop containing nucleoside triphosphate hydrolases"/>
    <property type="match status" value="1"/>
</dbReference>
<protein>
    <recommendedName>
        <fullName evidence="9">DNA 3'-5' helicase</fullName>
        <ecNumber evidence="9">5.6.2.4</ecNumber>
    </recommendedName>
</protein>
<evidence type="ECO:0000259" key="13">
    <source>
        <dbReference type="PROSITE" id="PS51198"/>
    </source>
</evidence>
<evidence type="ECO:0000256" key="12">
    <source>
        <dbReference type="SAM" id="MobiDB-lite"/>
    </source>
</evidence>
<evidence type="ECO:0000256" key="11">
    <source>
        <dbReference type="PROSITE-ProRule" id="PRU00560"/>
    </source>
</evidence>
<dbReference type="PROSITE" id="PS51198">
    <property type="entry name" value="UVRD_HELICASE_ATP_BIND"/>
    <property type="match status" value="1"/>
</dbReference>
<keyword evidence="2 11" id="KW-0547">Nucleotide-binding</keyword>
<name>A0A8H7AJ10_9EURO</name>
<feature type="compositionally biased region" description="Low complexity" evidence="12">
    <location>
        <begin position="947"/>
        <end position="958"/>
    </location>
</feature>
<keyword evidence="16" id="KW-1185">Reference proteome</keyword>
<evidence type="ECO:0000256" key="6">
    <source>
        <dbReference type="ARBA" id="ARBA00023125"/>
    </source>
</evidence>
<dbReference type="Pfam" id="PF13361">
    <property type="entry name" value="UvrD_C"/>
    <property type="match status" value="1"/>
</dbReference>
<feature type="region of interest" description="Disordered" evidence="12">
    <location>
        <begin position="816"/>
        <end position="836"/>
    </location>
</feature>
<dbReference type="Gene3D" id="3.40.50.300">
    <property type="entry name" value="P-loop containing nucleotide triphosphate hydrolases"/>
    <property type="match status" value="2"/>
</dbReference>
<feature type="domain" description="UvrD-like helicase C-terminal" evidence="14">
    <location>
        <begin position="284"/>
        <end position="597"/>
    </location>
</feature>
<dbReference type="InterPro" id="IPR000212">
    <property type="entry name" value="DNA_helicase_UvrD/REP"/>
</dbReference>
<keyword evidence="5 11" id="KW-0067">ATP-binding</keyword>
<comment type="catalytic activity">
    <reaction evidence="10">
        <text>ATP + H2O = ADP + phosphate + H(+)</text>
        <dbReference type="Rhea" id="RHEA:13065"/>
        <dbReference type="ChEBI" id="CHEBI:15377"/>
        <dbReference type="ChEBI" id="CHEBI:15378"/>
        <dbReference type="ChEBI" id="CHEBI:30616"/>
        <dbReference type="ChEBI" id="CHEBI:43474"/>
        <dbReference type="ChEBI" id="CHEBI:456216"/>
        <dbReference type="EC" id="5.6.2.4"/>
    </reaction>
</comment>
<dbReference type="GO" id="GO:0016787">
    <property type="term" value="F:hydrolase activity"/>
    <property type="evidence" value="ECO:0007669"/>
    <property type="project" value="UniProtKB-UniRule"/>
</dbReference>
<dbReference type="InterPro" id="IPR013986">
    <property type="entry name" value="DExx_box_DNA_helicase_dom_sf"/>
</dbReference>
<comment type="similarity">
    <text evidence="1">Belongs to the helicase family. UvrD subfamily.</text>
</comment>
<keyword evidence="3 11" id="KW-0378">Hydrolase</keyword>
<evidence type="ECO:0000256" key="1">
    <source>
        <dbReference type="ARBA" id="ARBA00009922"/>
    </source>
</evidence>
<dbReference type="OrthoDB" id="1470711at2759"/>
<evidence type="ECO:0000256" key="3">
    <source>
        <dbReference type="ARBA" id="ARBA00022801"/>
    </source>
</evidence>
<dbReference type="Pfam" id="PF00580">
    <property type="entry name" value="UvrD-helicase"/>
    <property type="match status" value="1"/>
</dbReference>
<evidence type="ECO:0000256" key="10">
    <source>
        <dbReference type="ARBA" id="ARBA00048988"/>
    </source>
</evidence>
<evidence type="ECO:0000256" key="2">
    <source>
        <dbReference type="ARBA" id="ARBA00022741"/>
    </source>
</evidence>
<feature type="region of interest" description="Disordered" evidence="12">
    <location>
        <begin position="529"/>
        <end position="554"/>
    </location>
</feature>
<evidence type="ECO:0000256" key="7">
    <source>
        <dbReference type="ARBA" id="ARBA00023235"/>
    </source>
</evidence>
<dbReference type="InterPro" id="IPR014017">
    <property type="entry name" value="DNA_helicase_UvrD-like_C"/>
</dbReference>
<evidence type="ECO:0000256" key="9">
    <source>
        <dbReference type="ARBA" id="ARBA00034808"/>
    </source>
</evidence>
<gene>
    <name evidence="15" type="ORF">GJ744_008434</name>
</gene>
<dbReference type="Proteomes" id="UP000606974">
    <property type="component" value="Unassembled WGS sequence"/>
</dbReference>
<feature type="domain" description="UvrD-like helicase ATP-binding" evidence="13">
    <location>
        <begin position="6"/>
        <end position="283"/>
    </location>
</feature>
<keyword evidence="6" id="KW-0238">DNA-binding</keyword>
<evidence type="ECO:0000256" key="8">
    <source>
        <dbReference type="ARBA" id="ARBA00034617"/>
    </source>
</evidence>
<dbReference type="GO" id="GO:0000725">
    <property type="term" value="P:recombinational repair"/>
    <property type="evidence" value="ECO:0007669"/>
    <property type="project" value="TreeGrafter"/>
</dbReference>
<dbReference type="PANTHER" id="PTHR11070:SF2">
    <property type="entry name" value="ATP-DEPENDENT DNA HELICASE SRS2"/>
    <property type="match status" value="1"/>
</dbReference>
<keyword evidence="7" id="KW-0413">Isomerase</keyword>
<evidence type="ECO:0000256" key="5">
    <source>
        <dbReference type="ARBA" id="ARBA00022840"/>
    </source>
</evidence>
<proteinExistence type="inferred from homology"/>
<dbReference type="CDD" id="cd18807">
    <property type="entry name" value="SF1_C_UvrD"/>
    <property type="match status" value="1"/>
</dbReference>
<dbReference type="GO" id="GO:0043138">
    <property type="term" value="F:3'-5' DNA helicase activity"/>
    <property type="evidence" value="ECO:0007669"/>
    <property type="project" value="UniProtKB-EC"/>
</dbReference>
<dbReference type="EC" id="5.6.2.4" evidence="9"/>
<dbReference type="Gene3D" id="1.10.486.10">
    <property type="entry name" value="PCRA, domain 4"/>
    <property type="match status" value="1"/>
</dbReference>
<comment type="catalytic activity">
    <reaction evidence="8">
        <text>Couples ATP hydrolysis with the unwinding of duplex DNA by translocating in the 3'-5' direction.</text>
        <dbReference type="EC" id="5.6.2.4"/>
    </reaction>
</comment>
<reference evidence="15" key="1">
    <citation type="submission" date="2020-02" db="EMBL/GenBank/DDBJ databases">
        <authorList>
            <person name="Palmer J.M."/>
        </authorList>
    </citation>
    <scope>NUCLEOTIDE SEQUENCE</scope>
    <source>
        <strain evidence="15">EPUS1.4</strain>
        <tissue evidence="15">Thallus</tissue>
    </source>
</reference>
<evidence type="ECO:0000259" key="14">
    <source>
        <dbReference type="PROSITE" id="PS51217"/>
    </source>
</evidence>
<accession>A0A8H7AJ10</accession>
<dbReference type="GO" id="GO:0005634">
    <property type="term" value="C:nucleus"/>
    <property type="evidence" value="ECO:0007669"/>
    <property type="project" value="TreeGrafter"/>
</dbReference>
<dbReference type="GO" id="GO:0005524">
    <property type="term" value="F:ATP binding"/>
    <property type="evidence" value="ECO:0007669"/>
    <property type="project" value="UniProtKB-UniRule"/>
</dbReference>
<dbReference type="EMBL" id="JAACFV010000046">
    <property type="protein sequence ID" value="KAF7509039.1"/>
    <property type="molecule type" value="Genomic_DNA"/>
</dbReference>
<dbReference type="CDD" id="cd17932">
    <property type="entry name" value="DEXQc_UvrD"/>
    <property type="match status" value="1"/>
</dbReference>
<dbReference type="AlphaFoldDB" id="A0A8H7AJ10"/>
<organism evidence="15 16">
    <name type="scientific">Endocarpon pusillum</name>
    <dbReference type="NCBI Taxonomy" id="364733"/>
    <lineage>
        <taxon>Eukaryota</taxon>
        <taxon>Fungi</taxon>
        <taxon>Dikarya</taxon>
        <taxon>Ascomycota</taxon>
        <taxon>Pezizomycotina</taxon>
        <taxon>Eurotiomycetes</taxon>
        <taxon>Chaetothyriomycetidae</taxon>
        <taxon>Verrucariales</taxon>
        <taxon>Verrucariaceae</taxon>
        <taxon>Endocarpon</taxon>
    </lineage>
</organism>
<comment type="caution">
    <text evidence="15">The sequence shown here is derived from an EMBL/GenBank/DDBJ whole genome shotgun (WGS) entry which is preliminary data.</text>
</comment>
<dbReference type="InterPro" id="IPR014016">
    <property type="entry name" value="UvrD-like_ATP-bd"/>
</dbReference>
<dbReference type="GO" id="GO:0003677">
    <property type="term" value="F:DNA binding"/>
    <property type="evidence" value="ECO:0007669"/>
    <property type="project" value="UniProtKB-KW"/>
</dbReference>
<evidence type="ECO:0000313" key="16">
    <source>
        <dbReference type="Proteomes" id="UP000606974"/>
    </source>
</evidence>
<feature type="binding site" evidence="11">
    <location>
        <begin position="27"/>
        <end position="34"/>
    </location>
    <ligand>
        <name>ATP</name>
        <dbReference type="ChEBI" id="CHEBI:30616"/>
    </ligand>
</feature>
<feature type="region of interest" description="Disordered" evidence="12">
    <location>
        <begin position="908"/>
        <end position="958"/>
    </location>
</feature>
<dbReference type="InterPro" id="IPR027417">
    <property type="entry name" value="P-loop_NTPase"/>
</dbReference>
<dbReference type="PROSITE" id="PS51217">
    <property type="entry name" value="UVRD_HELICASE_CTER"/>
    <property type="match status" value="1"/>
</dbReference>